<comment type="caution">
    <text evidence="2">The sequence shown here is derived from an EMBL/GenBank/DDBJ whole genome shotgun (WGS) entry which is preliminary data.</text>
</comment>
<keyword evidence="1" id="KW-1133">Transmembrane helix</keyword>
<keyword evidence="1" id="KW-0472">Membrane</keyword>
<dbReference type="Proteomes" id="UP000324351">
    <property type="component" value="Unassembled WGS sequence"/>
</dbReference>
<protein>
    <submittedName>
        <fullName evidence="2">Uncharacterized protein</fullName>
    </submittedName>
</protein>
<proteinExistence type="predicted"/>
<reference evidence="2 3" key="2">
    <citation type="submission" date="2019-09" db="EMBL/GenBank/DDBJ databases">
        <authorList>
            <person name="Jin C."/>
        </authorList>
    </citation>
    <scope>NUCLEOTIDE SEQUENCE [LARGE SCALE GENOMIC DNA]</scope>
    <source>
        <strain evidence="2 3">BN140041</strain>
    </source>
</reference>
<accession>A0A5B1M2H1</accession>
<organism evidence="2 3">
    <name type="scientific">Nocardioides antri</name>
    <dbReference type="NCBI Taxonomy" id="2607659"/>
    <lineage>
        <taxon>Bacteria</taxon>
        <taxon>Bacillati</taxon>
        <taxon>Actinomycetota</taxon>
        <taxon>Actinomycetes</taxon>
        <taxon>Propionibacteriales</taxon>
        <taxon>Nocardioidaceae</taxon>
        <taxon>Nocardioides</taxon>
    </lineage>
</organism>
<sequence length="166" mass="17238">MATSLGGGMLRRFIGIGVAIAIALGWWAFGSFRASSGAPEVGECVTVGGSTTDAEVEEAECGGDDVLYKVVADDGACDVIEVNYTVSVSGKDAVDLCLEWEVEPGDCVKVGTDKDDKVDCASAKGDTDVVKVVSVEDGASRTCAKKNQLARANKTRDQLICVVPNV</sequence>
<evidence type="ECO:0000256" key="1">
    <source>
        <dbReference type="SAM" id="Phobius"/>
    </source>
</evidence>
<dbReference type="AlphaFoldDB" id="A0A5B1M2H1"/>
<keyword evidence="3" id="KW-1185">Reference proteome</keyword>
<keyword evidence="1" id="KW-0812">Transmembrane</keyword>
<gene>
    <name evidence="2" type="ORF">F0U47_07920</name>
</gene>
<dbReference type="RefSeq" id="WP_149749762.1">
    <property type="nucleotide sequence ID" value="NZ_VUJW01000003.1"/>
</dbReference>
<dbReference type="EMBL" id="VUJW01000003">
    <property type="protein sequence ID" value="KAA1427395.1"/>
    <property type="molecule type" value="Genomic_DNA"/>
</dbReference>
<name>A0A5B1M2H1_9ACTN</name>
<evidence type="ECO:0000313" key="2">
    <source>
        <dbReference type="EMBL" id="KAA1427395.1"/>
    </source>
</evidence>
<reference evidence="2 3" key="1">
    <citation type="submission" date="2019-09" db="EMBL/GenBank/DDBJ databases">
        <title>Nocardioides panacisoli sp. nov., isolated from the soil of a ginseng field.</title>
        <authorList>
            <person name="Cho C."/>
        </authorList>
    </citation>
    <scope>NUCLEOTIDE SEQUENCE [LARGE SCALE GENOMIC DNA]</scope>
    <source>
        <strain evidence="2 3">BN140041</strain>
    </source>
</reference>
<feature type="transmembrane region" description="Helical" evidence="1">
    <location>
        <begin position="12"/>
        <end position="29"/>
    </location>
</feature>
<evidence type="ECO:0000313" key="3">
    <source>
        <dbReference type="Proteomes" id="UP000324351"/>
    </source>
</evidence>